<keyword evidence="5" id="KW-0446">Lipid-binding</keyword>
<keyword evidence="4" id="KW-0809">Transit peptide</keyword>
<feature type="domain" description="COQ9 C-terminal" evidence="7">
    <location>
        <begin position="125"/>
        <end position="195"/>
    </location>
</feature>
<dbReference type="Proteomes" id="UP000033203">
    <property type="component" value="Unassembled WGS sequence"/>
</dbReference>
<proteinExistence type="inferred from homology"/>
<evidence type="ECO:0000256" key="3">
    <source>
        <dbReference type="ARBA" id="ARBA00022688"/>
    </source>
</evidence>
<sequence>MTQDTIDTSDLTLDEIRVSLAPGIAANAAFDGWGDAARDMAAEAAGIDRDVARLAFSGGAVDMIDAWFAHIDAAMAQELPPERLATMKIRERIAGLVESRLDALAPDREALRRALTILAMPQNVARAAKLGWRSVDTMWRMAGDTATDYNHYTKRTILLGVYTATITVFLDDDSEGQADTRAFLSRRIDGIMRFEKAKAGFVKRYEHRPSLSRFVGRLRYPVV</sequence>
<evidence type="ECO:0000256" key="6">
    <source>
        <dbReference type="ARBA" id="ARBA00058104"/>
    </source>
</evidence>
<protein>
    <submittedName>
        <fullName evidence="8">RpsU-divergently transcribed</fullName>
    </submittedName>
</protein>
<reference evidence="8 9" key="1">
    <citation type="submission" date="2015-01" db="EMBL/GenBank/DDBJ databases">
        <title>Genome of Sphingomonas taxi strain 30a.</title>
        <authorList>
            <person name="Eevers N."/>
            <person name="Van Hamme J."/>
            <person name="Bottos E."/>
            <person name="Weyens N."/>
            <person name="Vangronsveld J."/>
        </authorList>
    </citation>
    <scope>NUCLEOTIDE SEQUENCE [LARGE SCALE GENOMIC DNA]</scope>
    <source>
        <strain evidence="8 9">30a</strain>
    </source>
</reference>
<dbReference type="PATRIC" id="fig|1549858.7.peg.2089"/>
<dbReference type="InterPro" id="IPR012762">
    <property type="entry name" value="Ubiq_biosynth_COQ9"/>
</dbReference>
<gene>
    <name evidence="8" type="ORF">SR41_14415</name>
</gene>
<evidence type="ECO:0000259" key="7">
    <source>
        <dbReference type="Pfam" id="PF08511"/>
    </source>
</evidence>
<dbReference type="GO" id="GO:0006744">
    <property type="term" value="P:ubiquinone biosynthetic process"/>
    <property type="evidence" value="ECO:0007669"/>
    <property type="project" value="UniProtKB-KW"/>
</dbReference>
<keyword evidence="3" id="KW-0831">Ubiquinone biosynthesis</keyword>
<dbReference type="PANTHER" id="PTHR21427:SF19">
    <property type="entry name" value="UBIQUINONE BIOSYNTHESIS PROTEIN COQ9, MITOCHONDRIAL"/>
    <property type="match status" value="1"/>
</dbReference>
<evidence type="ECO:0000256" key="1">
    <source>
        <dbReference type="ARBA" id="ARBA00004749"/>
    </source>
</evidence>
<evidence type="ECO:0000256" key="5">
    <source>
        <dbReference type="ARBA" id="ARBA00023121"/>
    </source>
</evidence>
<name>A0A0D1KPV4_9SPHN</name>
<evidence type="ECO:0000256" key="2">
    <source>
        <dbReference type="ARBA" id="ARBA00010766"/>
    </source>
</evidence>
<dbReference type="EMBL" id="JXTP01000075">
    <property type="protein sequence ID" value="KIU26494.1"/>
    <property type="molecule type" value="Genomic_DNA"/>
</dbReference>
<dbReference type="Pfam" id="PF08511">
    <property type="entry name" value="COQ9"/>
    <property type="match status" value="1"/>
</dbReference>
<dbReference type="AlphaFoldDB" id="A0A0D1KPV4"/>
<dbReference type="GO" id="GO:0008289">
    <property type="term" value="F:lipid binding"/>
    <property type="evidence" value="ECO:0007669"/>
    <property type="project" value="UniProtKB-KW"/>
</dbReference>
<comment type="pathway">
    <text evidence="1">Cofactor biosynthesis; ubiquinone biosynthesis.</text>
</comment>
<evidence type="ECO:0000313" key="9">
    <source>
        <dbReference type="Proteomes" id="UP000033203"/>
    </source>
</evidence>
<evidence type="ECO:0000256" key="4">
    <source>
        <dbReference type="ARBA" id="ARBA00022946"/>
    </source>
</evidence>
<dbReference type="NCBIfam" id="TIGR02396">
    <property type="entry name" value="diverge_rpsU"/>
    <property type="match status" value="1"/>
</dbReference>
<evidence type="ECO:0000313" key="8">
    <source>
        <dbReference type="EMBL" id="KIU26494.1"/>
    </source>
</evidence>
<dbReference type="Gene3D" id="1.10.357.10">
    <property type="entry name" value="Tetracycline Repressor, domain 2"/>
    <property type="match status" value="1"/>
</dbReference>
<comment type="function">
    <text evidence="6">Membrane-associated protein that warps the membrane surface to access and bind aromatic isoprenes with high specificity, including ubiquinone (CoQ) isoprene intermediates and presents them directly to COQ7, therefore facilitating the COQ7-mediated hydroxylase step. Participates in the biosynthesis of coenzyme Q, also named ubiquinone, an essential lipid-soluble electron transporter for aerobic cellular respiration.</text>
</comment>
<organism evidence="8 9">
    <name type="scientific">Sphingomonas melonis</name>
    <dbReference type="NCBI Taxonomy" id="152682"/>
    <lineage>
        <taxon>Bacteria</taxon>
        <taxon>Pseudomonadati</taxon>
        <taxon>Pseudomonadota</taxon>
        <taxon>Alphaproteobacteria</taxon>
        <taxon>Sphingomonadales</taxon>
        <taxon>Sphingomonadaceae</taxon>
        <taxon>Sphingomonas</taxon>
    </lineage>
</organism>
<dbReference type="InterPro" id="IPR013718">
    <property type="entry name" value="COQ9_C"/>
</dbReference>
<comment type="caution">
    <text evidence="8">The sequence shown here is derived from an EMBL/GenBank/DDBJ whole genome shotgun (WGS) entry which is preliminary data.</text>
</comment>
<accession>A0A0D1KPV4</accession>
<dbReference type="PANTHER" id="PTHR21427">
    <property type="entry name" value="UBIQUINONE BIOSYNTHESIS PROTEIN COQ9, MITOCHONDRIAL"/>
    <property type="match status" value="1"/>
</dbReference>
<comment type="similarity">
    <text evidence="2">Belongs to the COQ9 family.</text>
</comment>